<sequence length="235" mass="25932">MNPVAVVVVVVWVVLAVAGVILGLRAPREPTRDRGRERIRDEFSNGFVDPVVFLPGEAAQLPYGFLPAPLQPGAHPFDTALASPYRGHELLAFVRHVHVRTMDGTAQAQPWTYVQARVPPLPRIRLCGGEALREGPPPNLANTQRIHIGHDAFDRAFQLYTDNEQAARAVFHGPVLDYLAVDSRYHHKVISFDGDVCWLQMPTELDVDSVCVGADVLIDLLDRIPSTARNGGARR</sequence>
<dbReference type="OrthoDB" id="3429251at2"/>
<organism evidence="2 3">
    <name type="scientific">Prauserella rugosa</name>
    <dbReference type="NCBI Taxonomy" id="43354"/>
    <lineage>
        <taxon>Bacteria</taxon>
        <taxon>Bacillati</taxon>
        <taxon>Actinomycetota</taxon>
        <taxon>Actinomycetes</taxon>
        <taxon>Pseudonocardiales</taxon>
        <taxon>Pseudonocardiaceae</taxon>
        <taxon>Prauserella</taxon>
    </lineage>
</organism>
<dbReference type="Proteomes" id="UP000317303">
    <property type="component" value="Unassembled WGS sequence"/>
</dbReference>
<keyword evidence="1" id="KW-0812">Transmembrane</keyword>
<accession>A0A660CM75</accession>
<dbReference type="EMBL" id="VLJV01000001">
    <property type="protein sequence ID" value="TWH22195.1"/>
    <property type="molecule type" value="Genomic_DNA"/>
</dbReference>
<reference evidence="2 3" key="1">
    <citation type="submission" date="2019-07" db="EMBL/GenBank/DDBJ databases">
        <title>R&amp;d 2014.</title>
        <authorList>
            <person name="Klenk H.-P."/>
        </authorList>
    </citation>
    <scope>NUCLEOTIDE SEQUENCE [LARGE SCALE GENOMIC DNA]</scope>
    <source>
        <strain evidence="2 3">DSM 43194</strain>
    </source>
</reference>
<comment type="caution">
    <text evidence="2">The sequence shown here is derived from an EMBL/GenBank/DDBJ whole genome shotgun (WGS) entry which is preliminary data.</text>
</comment>
<evidence type="ECO:0000313" key="2">
    <source>
        <dbReference type="EMBL" id="TWH22195.1"/>
    </source>
</evidence>
<gene>
    <name evidence="2" type="ORF">JD82_04072</name>
</gene>
<evidence type="ECO:0000313" key="3">
    <source>
        <dbReference type="Proteomes" id="UP000317303"/>
    </source>
</evidence>
<keyword evidence="1" id="KW-1133">Transmembrane helix</keyword>
<keyword evidence="3" id="KW-1185">Reference proteome</keyword>
<dbReference type="AlphaFoldDB" id="A0A660CM75"/>
<name>A0A660CM75_9PSEU</name>
<feature type="transmembrane region" description="Helical" evidence="1">
    <location>
        <begin position="6"/>
        <end position="24"/>
    </location>
</feature>
<keyword evidence="1" id="KW-0472">Membrane</keyword>
<dbReference type="RefSeq" id="WP_030532903.1">
    <property type="nucleotide sequence ID" value="NZ_JOIJ01000010.1"/>
</dbReference>
<evidence type="ECO:0000256" key="1">
    <source>
        <dbReference type="SAM" id="Phobius"/>
    </source>
</evidence>
<proteinExistence type="predicted"/>
<protein>
    <submittedName>
        <fullName evidence="2">Uncharacterized protein</fullName>
    </submittedName>
</protein>